<dbReference type="Gene3D" id="3.55.50.30">
    <property type="match status" value="1"/>
</dbReference>
<dbReference type="PANTHER" id="PTHR30273:SF2">
    <property type="entry name" value="PROTEIN FECR"/>
    <property type="match status" value="1"/>
</dbReference>
<evidence type="ECO:0000313" key="3">
    <source>
        <dbReference type="EMBL" id="MBY8825122.1"/>
    </source>
</evidence>
<reference evidence="3 4" key="1">
    <citation type="submission" date="2021-08" db="EMBL/GenBank/DDBJ databases">
        <authorList>
            <person name="Tuo L."/>
        </authorList>
    </citation>
    <scope>NUCLEOTIDE SEQUENCE [LARGE SCALE GENOMIC DNA]</scope>
    <source>
        <strain evidence="3 4">JCM 31229</strain>
    </source>
</reference>
<evidence type="ECO:0000259" key="2">
    <source>
        <dbReference type="Pfam" id="PF04773"/>
    </source>
</evidence>
<accession>A0ABS7PXQ6</accession>
<evidence type="ECO:0000256" key="1">
    <source>
        <dbReference type="SAM" id="Phobius"/>
    </source>
</evidence>
<feature type="domain" description="FecR protein" evidence="2">
    <location>
        <begin position="113"/>
        <end position="205"/>
    </location>
</feature>
<sequence>MSPAAEIEDRAAQWLMRREEADWSDAEQAALDAWLDASMAHKAAYWRLEHHWRRADKLRALGGGTVEPLETRRERPRRIWWTAIAASLLAVAGAGAAIYGFGPEKPQAIADARFTTPVGGHRIVPLSDGSRIEMNTATLVRTAMTGENREVWLDTGEAYFEVAHRAGQPFIVHAGSRTVTVLGTKFSVRRDGEKVTVSVLEGRVRVDDASAQTVPAAIITAGDIAIARGPSTLLAARSEERVESALAWRNGMLTFDQSTLAEAATEFNRYNRKRIEIADPEAADIRIGGTFRASGVDDFVALLRDAYGLKVEADAAVIRISS</sequence>
<gene>
    <name evidence="3" type="ORF">K7G82_22665</name>
</gene>
<dbReference type="Pfam" id="PF04773">
    <property type="entry name" value="FecR"/>
    <property type="match status" value="1"/>
</dbReference>
<dbReference type="InterPro" id="IPR006860">
    <property type="entry name" value="FecR"/>
</dbReference>
<keyword evidence="1" id="KW-0812">Transmembrane</keyword>
<dbReference type="Gene3D" id="2.60.120.1440">
    <property type="match status" value="1"/>
</dbReference>
<organism evidence="3 4">
    <name type="scientific">Sphingomonas colocasiae</name>
    <dbReference type="NCBI Taxonomy" id="1848973"/>
    <lineage>
        <taxon>Bacteria</taxon>
        <taxon>Pseudomonadati</taxon>
        <taxon>Pseudomonadota</taxon>
        <taxon>Alphaproteobacteria</taxon>
        <taxon>Sphingomonadales</taxon>
        <taxon>Sphingomonadaceae</taxon>
        <taxon>Sphingomonas</taxon>
    </lineage>
</organism>
<proteinExistence type="predicted"/>
<dbReference type="Proteomes" id="UP000706039">
    <property type="component" value="Unassembled WGS sequence"/>
</dbReference>
<protein>
    <submittedName>
        <fullName evidence="3">FecR domain-containing protein</fullName>
    </submittedName>
</protein>
<keyword evidence="1" id="KW-1133">Transmembrane helix</keyword>
<dbReference type="PIRSF" id="PIRSF018266">
    <property type="entry name" value="FecR"/>
    <property type="match status" value="1"/>
</dbReference>
<evidence type="ECO:0000313" key="4">
    <source>
        <dbReference type="Proteomes" id="UP000706039"/>
    </source>
</evidence>
<dbReference type="InterPro" id="IPR012373">
    <property type="entry name" value="Ferrdict_sens_TM"/>
</dbReference>
<name>A0ABS7PXQ6_9SPHN</name>
<dbReference type="PANTHER" id="PTHR30273">
    <property type="entry name" value="PERIPLASMIC SIGNAL SENSOR AND SIGMA FACTOR ACTIVATOR FECR-RELATED"/>
    <property type="match status" value="1"/>
</dbReference>
<dbReference type="RefSeq" id="WP_222992225.1">
    <property type="nucleotide sequence ID" value="NZ_JAINVV010000011.1"/>
</dbReference>
<keyword evidence="4" id="KW-1185">Reference proteome</keyword>
<dbReference type="EMBL" id="JAINVV010000011">
    <property type="protein sequence ID" value="MBY8825122.1"/>
    <property type="molecule type" value="Genomic_DNA"/>
</dbReference>
<keyword evidence="1" id="KW-0472">Membrane</keyword>
<feature type="transmembrane region" description="Helical" evidence="1">
    <location>
        <begin position="79"/>
        <end position="101"/>
    </location>
</feature>
<comment type="caution">
    <text evidence="3">The sequence shown here is derived from an EMBL/GenBank/DDBJ whole genome shotgun (WGS) entry which is preliminary data.</text>
</comment>